<evidence type="ECO:0000313" key="3">
    <source>
        <dbReference type="Proteomes" id="UP001285441"/>
    </source>
</evidence>
<gene>
    <name evidence="2" type="ORF">B0H63DRAFT_529781</name>
</gene>
<dbReference type="AlphaFoldDB" id="A0AAE0JXX6"/>
<keyword evidence="3" id="KW-1185">Reference proteome</keyword>
<accession>A0AAE0JXX6</accession>
<feature type="region of interest" description="Disordered" evidence="1">
    <location>
        <begin position="1"/>
        <end position="23"/>
    </location>
</feature>
<feature type="compositionally biased region" description="Basic and acidic residues" evidence="1">
    <location>
        <begin position="86"/>
        <end position="100"/>
    </location>
</feature>
<feature type="compositionally biased region" description="Pro residues" evidence="1">
    <location>
        <begin position="1"/>
        <end position="18"/>
    </location>
</feature>
<feature type="region of interest" description="Disordered" evidence="1">
    <location>
        <begin position="60"/>
        <end position="128"/>
    </location>
</feature>
<evidence type="ECO:0000313" key="2">
    <source>
        <dbReference type="EMBL" id="KAK3366393.1"/>
    </source>
</evidence>
<reference evidence="2" key="2">
    <citation type="submission" date="2023-06" db="EMBL/GenBank/DDBJ databases">
        <authorList>
            <consortium name="Lawrence Berkeley National Laboratory"/>
            <person name="Haridas S."/>
            <person name="Hensen N."/>
            <person name="Bonometti L."/>
            <person name="Westerberg I."/>
            <person name="Brannstrom I.O."/>
            <person name="Guillou S."/>
            <person name="Cros-Aarteil S."/>
            <person name="Calhoun S."/>
            <person name="Kuo A."/>
            <person name="Mondo S."/>
            <person name="Pangilinan J."/>
            <person name="Riley R."/>
            <person name="LaButti K."/>
            <person name="Andreopoulos B."/>
            <person name="Lipzen A."/>
            <person name="Chen C."/>
            <person name="Yanf M."/>
            <person name="Daum C."/>
            <person name="Ng V."/>
            <person name="Clum A."/>
            <person name="Steindorff A."/>
            <person name="Ohm R."/>
            <person name="Martin F."/>
            <person name="Silar P."/>
            <person name="Natvig D."/>
            <person name="Lalanne C."/>
            <person name="Gautier V."/>
            <person name="Ament-velasquez S.L."/>
            <person name="Kruys A."/>
            <person name="Hutchinson M.I."/>
            <person name="Powell A.J."/>
            <person name="Barry K."/>
            <person name="Miller A.N."/>
            <person name="Grigoriev I.V."/>
            <person name="Debuchy R."/>
            <person name="Gladieux P."/>
            <person name="Thoren M.H."/>
            <person name="Johannesson H."/>
        </authorList>
    </citation>
    <scope>NUCLEOTIDE SEQUENCE</scope>
    <source>
        <strain evidence="2">CBS 232.78</strain>
    </source>
</reference>
<protein>
    <submittedName>
        <fullName evidence="2">Uncharacterized protein</fullName>
    </submittedName>
</protein>
<dbReference type="EMBL" id="JAULSW010000012">
    <property type="protein sequence ID" value="KAK3366393.1"/>
    <property type="molecule type" value="Genomic_DNA"/>
</dbReference>
<name>A0AAE0JXX6_9PEZI</name>
<comment type="caution">
    <text evidence="2">The sequence shown here is derived from an EMBL/GenBank/DDBJ whole genome shotgun (WGS) entry which is preliminary data.</text>
</comment>
<evidence type="ECO:0000256" key="1">
    <source>
        <dbReference type="SAM" id="MobiDB-lite"/>
    </source>
</evidence>
<proteinExistence type="predicted"/>
<reference evidence="2" key="1">
    <citation type="journal article" date="2023" name="Mol. Phylogenet. Evol.">
        <title>Genome-scale phylogeny and comparative genomics of the fungal order Sordariales.</title>
        <authorList>
            <person name="Hensen N."/>
            <person name="Bonometti L."/>
            <person name="Westerberg I."/>
            <person name="Brannstrom I.O."/>
            <person name="Guillou S."/>
            <person name="Cros-Aarteil S."/>
            <person name="Calhoun S."/>
            <person name="Haridas S."/>
            <person name="Kuo A."/>
            <person name="Mondo S."/>
            <person name="Pangilinan J."/>
            <person name="Riley R."/>
            <person name="LaButti K."/>
            <person name="Andreopoulos B."/>
            <person name="Lipzen A."/>
            <person name="Chen C."/>
            <person name="Yan M."/>
            <person name="Daum C."/>
            <person name="Ng V."/>
            <person name="Clum A."/>
            <person name="Steindorff A."/>
            <person name="Ohm R.A."/>
            <person name="Martin F."/>
            <person name="Silar P."/>
            <person name="Natvig D.O."/>
            <person name="Lalanne C."/>
            <person name="Gautier V."/>
            <person name="Ament-Velasquez S.L."/>
            <person name="Kruys A."/>
            <person name="Hutchinson M.I."/>
            <person name="Powell A.J."/>
            <person name="Barry K."/>
            <person name="Miller A.N."/>
            <person name="Grigoriev I.V."/>
            <person name="Debuchy R."/>
            <person name="Gladieux P."/>
            <person name="Hiltunen Thoren M."/>
            <person name="Johannesson H."/>
        </authorList>
    </citation>
    <scope>NUCLEOTIDE SEQUENCE</scope>
    <source>
        <strain evidence="2">CBS 232.78</strain>
    </source>
</reference>
<sequence length="186" mass="20289">MSLMPSPPTHLPGAPQRPRPQSSRYQLLNPSITAQYYTQYFLPAGGLSYNNQPVSHAPPLMSGVPYQNQNASRKWPSNDQGVSAHKQTEKDDRFNDERLSKQARRGRGGLVGRSGRGDDGNGFATSKYDPSDALMTGVFSGPMSIPAQQTLAERHKAFLSTNGLVVDKANSTIVVENIPEENFSEG</sequence>
<organism evidence="2 3">
    <name type="scientific">Podospora didyma</name>
    <dbReference type="NCBI Taxonomy" id="330526"/>
    <lineage>
        <taxon>Eukaryota</taxon>
        <taxon>Fungi</taxon>
        <taxon>Dikarya</taxon>
        <taxon>Ascomycota</taxon>
        <taxon>Pezizomycotina</taxon>
        <taxon>Sordariomycetes</taxon>
        <taxon>Sordariomycetidae</taxon>
        <taxon>Sordariales</taxon>
        <taxon>Podosporaceae</taxon>
        <taxon>Podospora</taxon>
    </lineage>
</organism>
<feature type="compositionally biased region" description="Polar residues" evidence="1">
    <location>
        <begin position="65"/>
        <end position="81"/>
    </location>
</feature>
<dbReference type="Proteomes" id="UP001285441">
    <property type="component" value="Unassembled WGS sequence"/>
</dbReference>